<sequence length="218" mass="23972">MTWADVAQANGRKMHPWAQWDQINSPTEPSPRAKPLRDRPRPDLNPWALEALCAILTRHTATAQTCYFALWEGRTPGRVATTTSIAVYAPDGVLPPDIKLPAPAPRELHLDLSGPTFLVPGHNTLRGSPHYLFEGHVSAAARIGQWVHESFFIPHPPDFIWPADHTWCVAATHVTSTLIGGSLQLVDELCAAETVEALPIPPEAPFDLDPFDDPFNCS</sequence>
<evidence type="ECO:0000256" key="1">
    <source>
        <dbReference type="SAM" id="MobiDB-lite"/>
    </source>
</evidence>
<protein>
    <submittedName>
        <fullName evidence="2">Uncharacterized protein</fullName>
    </submittedName>
</protein>
<reference evidence="3" key="1">
    <citation type="submission" date="2023-06" db="EMBL/GenBank/DDBJ databases">
        <title>Itaconate inhibition of nontuberculous mycobacteria.</title>
        <authorList>
            <person name="Spilker T."/>
        </authorList>
    </citation>
    <scope>NUCLEOTIDE SEQUENCE [LARGE SCALE GENOMIC DNA]</scope>
    <source>
        <strain evidence="3">FLAC1071</strain>
    </source>
</reference>
<keyword evidence="3" id="KW-1185">Reference proteome</keyword>
<gene>
    <name evidence="2" type="ORF">QRB35_29970</name>
</gene>
<proteinExistence type="predicted"/>
<accession>A0ABT7PA44</accession>
<feature type="region of interest" description="Disordered" evidence="1">
    <location>
        <begin position="1"/>
        <end position="41"/>
    </location>
</feature>
<evidence type="ECO:0000313" key="3">
    <source>
        <dbReference type="Proteomes" id="UP001529272"/>
    </source>
</evidence>
<dbReference type="EMBL" id="JASZZX010000064">
    <property type="protein sequence ID" value="MDM3930171.1"/>
    <property type="molecule type" value="Genomic_DNA"/>
</dbReference>
<evidence type="ECO:0000313" key="2">
    <source>
        <dbReference type="EMBL" id="MDM3930171.1"/>
    </source>
</evidence>
<reference evidence="2 3" key="2">
    <citation type="submission" date="2023-06" db="EMBL/GenBank/DDBJ databases">
        <title>Itaconate inhibition of nontuberculous mycobacteria.</title>
        <authorList>
            <person name="Breen P."/>
            <person name="Zimbric M."/>
            <person name="Caverly L."/>
        </authorList>
    </citation>
    <scope>NUCLEOTIDE SEQUENCE [LARGE SCALE GENOMIC DNA]</scope>
    <source>
        <strain evidence="2 3">FLAC1071</strain>
    </source>
</reference>
<comment type="caution">
    <text evidence="2">The sequence shown here is derived from an EMBL/GenBank/DDBJ whole genome shotgun (WGS) entry which is preliminary data.</text>
</comment>
<dbReference type="RefSeq" id="WP_289115787.1">
    <property type="nucleotide sequence ID" value="NZ_JASZZX010000064.1"/>
</dbReference>
<name>A0ABT7PA44_MYCIT</name>
<dbReference type="Proteomes" id="UP001529272">
    <property type="component" value="Unassembled WGS sequence"/>
</dbReference>
<organism evidence="2 3">
    <name type="scientific">Mycobacterium intracellulare subsp. chimaera</name>
    <dbReference type="NCBI Taxonomy" id="222805"/>
    <lineage>
        <taxon>Bacteria</taxon>
        <taxon>Bacillati</taxon>
        <taxon>Actinomycetota</taxon>
        <taxon>Actinomycetes</taxon>
        <taxon>Mycobacteriales</taxon>
        <taxon>Mycobacteriaceae</taxon>
        <taxon>Mycobacterium</taxon>
        <taxon>Mycobacterium avium complex (MAC)</taxon>
    </lineage>
</organism>